<feature type="non-terminal residue" evidence="8">
    <location>
        <position position="444"/>
    </location>
</feature>
<keyword evidence="5 7" id="KW-1133">Transmembrane helix</keyword>
<keyword evidence="3 7" id="KW-0812">Transmembrane</keyword>
<evidence type="ECO:0000313" key="9">
    <source>
        <dbReference type="Proteomes" id="UP000678499"/>
    </source>
</evidence>
<dbReference type="PANTHER" id="PTHR11662">
    <property type="entry name" value="SOLUTE CARRIER FAMILY 17"/>
    <property type="match status" value="1"/>
</dbReference>
<proteinExistence type="predicted"/>
<feature type="transmembrane region" description="Helical" evidence="7">
    <location>
        <begin position="266"/>
        <end position="287"/>
    </location>
</feature>
<evidence type="ECO:0000256" key="1">
    <source>
        <dbReference type="ARBA" id="ARBA00004141"/>
    </source>
</evidence>
<feature type="transmembrane region" description="Helical" evidence="7">
    <location>
        <begin position="90"/>
        <end position="110"/>
    </location>
</feature>
<comment type="subcellular location">
    <subcellularLocation>
        <location evidence="1">Membrane</location>
        <topology evidence="1">Multi-pass membrane protein</topology>
    </subcellularLocation>
</comment>
<keyword evidence="2" id="KW-0813">Transport</keyword>
<feature type="transmembrane region" description="Helical" evidence="7">
    <location>
        <begin position="184"/>
        <end position="202"/>
    </location>
</feature>
<dbReference type="InterPro" id="IPR036259">
    <property type="entry name" value="MFS_trans_sf"/>
</dbReference>
<dbReference type="PANTHER" id="PTHR11662:SF399">
    <property type="entry name" value="FI19708P1-RELATED"/>
    <property type="match status" value="1"/>
</dbReference>
<keyword evidence="9" id="KW-1185">Reference proteome</keyword>
<dbReference type="OrthoDB" id="2985014at2759"/>
<dbReference type="GO" id="GO:0006820">
    <property type="term" value="P:monoatomic anion transport"/>
    <property type="evidence" value="ECO:0007669"/>
    <property type="project" value="TreeGrafter"/>
</dbReference>
<feature type="non-terminal residue" evidence="8">
    <location>
        <position position="1"/>
    </location>
</feature>
<dbReference type="Pfam" id="PF07690">
    <property type="entry name" value="MFS_1"/>
    <property type="match status" value="1"/>
</dbReference>
<dbReference type="InterPro" id="IPR011701">
    <property type="entry name" value="MFS"/>
</dbReference>
<dbReference type="GO" id="GO:0016020">
    <property type="term" value="C:membrane"/>
    <property type="evidence" value="ECO:0007669"/>
    <property type="project" value="UniProtKB-SubCell"/>
</dbReference>
<dbReference type="SUPFAM" id="SSF103473">
    <property type="entry name" value="MFS general substrate transporter"/>
    <property type="match status" value="1"/>
</dbReference>
<evidence type="ECO:0000256" key="6">
    <source>
        <dbReference type="ARBA" id="ARBA00023136"/>
    </source>
</evidence>
<dbReference type="AlphaFoldDB" id="A0A7R9C0H5"/>
<dbReference type="EMBL" id="CAJPEX010006097">
    <property type="protein sequence ID" value="CAG0923929.1"/>
    <property type="molecule type" value="Genomic_DNA"/>
</dbReference>
<keyword evidence="4" id="KW-0769">Symport</keyword>
<feature type="transmembrane region" description="Helical" evidence="7">
    <location>
        <begin position="150"/>
        <end position="172"/>
    </location>
</feature>
<reference evidence="8" key="1">
    <citation type="submission" date="2020-11" db="EMBL/GenBank/DDBJ databases">
        <authorList>
            <person name="Tran Van P."/>
        </authorList>
    </citation>
    <scope>NUCLEOTIDE SEQUENCE</scope>
</reference>
<keyword evidence="6 7" id="KW-0472">Membrane</keyword>
<dbReference type="EMBL" id="OA888134">
    <property type="protein sequence ID" value="CAD7283777.1"/>
    <property type="molecule type" value="Genomic_DNA"/>
</dbReference>
<protein>
    <submittedName>
        <fullName evidence="8">Uncharacterized protein</fullName>
    </submittedName>
</protein>
<feature type="transmembrane region" description="Helical" evidence="7">
    <location>
        <begin position="15"/>
        <end position="36"/>
    </location>
</feature>
<evidence type="ECO:0000256" key="7">
    <source>
        <dbReference type="SAM" id="Phobius"/>
    </source>
</evidence>
<evidence type="ECO:0000256" key="4">
    <source>
        <dbReference type="ARBA" id="ARBA00022847"/>
    </source>
</evidence>
<evidence type="ECO:0000256" key="5">
    <source>
        <dbReference type="ARBA" id="ARBA00022989"/>
    </source>
</evidence>
<dbReference type="Proteomes" id="UP000678499">
    <property type="component" value="Unassembled WGS sequence"/>
</dbReference>
<evidence type="ECO:0000256" key="3">
    <source>
        <dbReference type="ARBA" id="ARBA00022692"/>
    </source>
</evidence>
<evidence type="ECO:0000313" key="8">
    <source>
        <dbReference type="EMBL" id="CAD7283777.1"/>
    </source>
</evidence>
<sequence>DRKVPWKAILTSPPVLSATVVATFNGWTFVVLLSMLPTYMKVMLGYSIQANALLTSLPHLGRALFSLVYSYAADHVLKRKWFSASFVRKFSTAVMSLSRGIGLFVISFLGCDAETTVIIFVISGILNGAASSAIGPCLMEMSPNFIGTTYGIFNTGFAVSAIVAPVISASIIKGNQTFDTWATVFQIAAAFSLTSCLGFMIYGSAEEQPWNRYGETSAKIQPSTGNEIEESKANSNLDSVQIPEAFEFNTKTSVASRNSNQTFDTWATVFQIAAAFSLTSCLGFMIYGSAEEQPWNRYGETSAEIQPSTGNEIEESKSLWTDKLFHAIAVLDGLPLDIRSSESETKEAQHGSQDNRNAQMNVIDHENQHKEVSDECLDSIQSSAQNMPGYSRRPVRITNHSKAMDMANTQNHEATNDPTFSVCQNSNKITSLVPKWKNIYAMRF</sequence>
<dbReference type="Gene3D" id="1.20.1250.20">
    <property type="entry name" value="MFS general substrate transporter like domains"/>
    <property type="match status" value="1"/>
</dbReference>
<dbReference type="FunFam" id="1.20.1250.20:FF:000003">
    <property type="entry name" value="Solute carrier family 17 member 3"/>
    <property type="match status" value="1"/>
</dbReference>
<organism evidence="8">
    <name type="scientific">Notodromas monacha</name>
    <dbReference type="NCBI Taxonomy" id="399045"/>
    <lineage>
        <taxon>Eukaryota</taxon>
        <taxon>Metazoa</taxon>
        <taxon>Ecdysozoa</taxon>
        <taxon>Arthropoda</taxon>
        <taxon>Crustacea</taxon>
        <taxon>Oligostraca</taxon>
        <taxon>Ostracoda</taxon>
        <taxon>Podocopa</taxon>
        <taxon>Podocopida</taxon>
        <taxon>Cypridocopina</taxon>
        <taxon>Cypridoidea</taxon>
        <taxon>Cyprididae</taxon>
        <taxon>Notodromas</taxon>
    </lineage>
</organism>
<dbReference type="GO" id="GO:0015293">
    <property type="term" value="F:symporter activity"/>
    <property type="evidence" value="ECO:0007669"/>
    <property type="project" value="UniProtKB-KW"/>
</dbReference>
<accession>A0A7R9C0H5</accession>
<dbReference type="InterPro" id="IPR050382">
    <property type="entry name" value="MFS_Na/Anion_cotransporter"/>
</dbReference>
<name>A0A7R9C0H5_9CRUS</name>
<gene>
    <name evidence="8" type="ORF">NMOB1V02_LOCUS11388</name>
</gene>
<feature type="transmembrane region" description="Helical" evidence="7">
    <location>
        <begin position="116"/>
        <end position="138"/>
    </location>
</feature>
<evidence type="ECO:0000256" key="2">
    <source>
        <dbReference type="ARBA" id="ARBA00022448"/>
    </source>
</evidence>